<dbReference type="Proteomes" id="UP000525686">
    <property type="component" value="Unassembled WGS sequence"/>
</dbReference>
<dbReference type="InterPro" id="IPR015883">
    <property type="entry name" value="Glyco_hydro_20_cat"/>
</dbReference>
<dbReference type="InterPro" id="IPR025705">
    <property type="entry name" value="Beta_hexosaminidase_sua/sub"/>
</dbReference>
<dbReference type="Gene3D" id="3.20.20.80">
    <property type="entry name" value="Glycosidases"/>
    <property type="match status" value="1"/>
</dbReference>
<feature type="domain" description="Glycoside hydrolase family 20 catalytic" evidence="6">
    <location>
        <begin position="177"/>
        <end position="479"/>
    </location>
</feature>
<evidence type="ECO:0000313" key="9">
    <source>
        <dbReference type="Proteomes" id="UP000525686"/>
    </source>
</evidence>
<feature type="active site" description="Proton donor" evidence="4">
    <location>
        <position position="320"/>
    </location>
</feature>
<dbReference type="Pfam" id="PF02838">
    <property type="entry name" value="Glyco_hydro_20b"/>
    <property type="match status" value="1"/>
</dbReference>
<gene>
    <name evidence="8" type="ORF">H3146_02545</name>
</gene>
<evidence type="ECO:0000313" key="8">
    <source>
        <dbReference type="EMBL" id="MBB1252250.1"/>
    </source>
</evidence>
<dbReference type="CDD" id="cd06564">
    <property type="entry name" value="GH20_DspB_LnbB-like"/>
    <property type="match status" value="1"/>
</dbReference>
<evidence type="ECO:0000256" key="4">
    <source>
        <dbReference type="PIRSR" id="PIRSR625705-1"/>
    </source>
</evidence>
<dbReference type="GO" id="GO:0004563">
    <property type="term" value="F:beta-N-acetylhexosaminidase activity"/>
    <property type="evidence" value="ECO:0007669"/>
    <property type="project" value="InterPro"/>
</dbReference>
<comment type="similarity">
    <text evidence="1">Belongs to the glycosyl hydrolase 20 family.</text>
</comment>
<dbReference type="EMBL" id="JABJWZ010000011">
    <property type="protein sequence ID" value="MBB1252250.1"/>
    <property type="molecule type" value="Genomic_DNA"/>
</dbReference>
<dbReference type="PRINTS" id="PR00738">
    <property type="entry name" value="GLHYDRLASE20"/>
</dbReference>
<keyword evidence="2 8" id="KW-0378">Hydrolase</keyword>
<dbReference type="SUPFAM" id="SSF51445">
    <property type="entry name" value="(Trans)glycosidases"/>
    <property type="match status" value="1"/>
</dbReference>
<evidence type="ECO:0000259" key="7">
    <source>
        <dbReference type="Pfam" id="PF02838"/>
    </source>
</evidence>
<dbReference type="Pfam" id="PF00728">
    <property type="entry name" value="Glyco_hydro_20"/>
    <property type="match status" value="1"/>
</dbReference>
<evidence type="ECO:0000256" key="5">
    <source>
        <dbReference type="SAM" id="MobiDB-lite"/>
    </source>
</evidence>
<proteinExistence type="inferred from homology"/>
<name>A0A7W3ZLA1_9ACTN</name>
<dbReference type="GO" id="GO:0005975">
    <property type="term" value="P:carbohydrate metabolic process"/>
    <property type="evidence" value="ECO:0007669"/>
    <property type="project" value="InterPro"/>
</dbReference>
<reference evidence="9" key="1">
    <citation type="submission" date="2020-05" db="EMBL/GenBank/DDBJ databases">
        <title>Classification of alakaliphilic streptomycetes isolated from an alkaline soil next to Lonar Crater, India and a proposal for the recognition of Streptomyces alkaliterrae sp. nov.</title>
        <authorList>
            <person name="Golinska P."/>
        </authorList>
    </citation>
    <scope>NUCLEOTIDE SEQUENCE [LARGE SCALE GENOMIC DNA]</scope>
    <source>
        <strain evidence="9">OF3</strain>
    </source>
</reference>
<dbReference type="PANTHER" id="PTHR43678:SF1">
    <property type="entry name" value="BETA-N-ACETYLHEXOSAMINIDASE"/>
    <property type="match status" value="1"/>
</dbReference>
<organism evidence="8 9">
    <name type="scientific">Streptomyces alkaliterrae</name>
    <dbReference type="NCBI Taxonomy" id="2213162"/>
    <lineage>
        <taxon>Bacteria</taxon>
        <taxon>Bacillati</taxon>
        <taxon>Actinomycetota</taxon>
        <taxon>Actinomycetes</taxon>
        <taxon>Kitasatosporales</taxon>
        <taxon>Streptomycetaceae</taxon>
        <taxon>Streptomyces</taxon>
    </lineage>
</organism>
<feature type="domain" description="Beta-hexosaminidase bacterial type N-terminal" evidence="7">
    <location>
        <begin position="54"/>
        <end position="170"/>
    </location>
</feature>
<dbReference type="InterPro" id="IPR052764">
    <property type="entry name" value="GH20_Enzymes"/>
</dbReference>
<dbReference type="SUPFAM" id="SSF55545">
    <property type="entry name" value="beta-N-acetylhexosaminidase-like domain"/>
    <property type="match status" value="1"/>
</dbReference>
<feature type="region of interest" description="Disordered" evidence="5">
    <location>
        <begin position="21"/>
        <end position="54"/>
    </location>
</feature>
<evidence type="ECO:0000259" key="6">
    <source>
        <dbReference type="Pfam" id="PF00728"/>
    </source>
</evidence>
<dbReference type="PANTHER" id="PTHR43678">
    <property type="entry name" value="PUTATIVE (AFU_ORTHOLOGUE AFUA_2G00640)-RELATED"/>
    <property type="match status" value="1"/>
</dbReference>
<evidence type="ECO:0000256" key="1">
    <source>
        <dbReference type="ARBA" id="ARBA00006285"/>
    </source>
</evidence>
<comment type="caution">
    <text evidence="8">The sequence shown here is derived from an EMBL/GenBank/DDBJ whole genome shotgun (WGS) entry which is preliminary data.</text>
</comment>
<dbReference type="InterPro" id="IPR017853">
    <property type="entry name" value="GH"/>
</dbReference>
<sequence>MVVLAVAVTAAVVLLVTQLAPRSGTNGPPGPGGRPQPPATSPPPPREYRLAEAPRTIPAVREWRAGRGPGWRPVGGGRVVAERDGPLEDEARLLAGELDLEYGDGDAGPGDVELALSPDTPGGREGYELTTEDNRVRIRGSARAGVFYGTRTLLQSVRERGEMPEGTVRDRPDRAQRGLMVDIARKHFPADWLADRIREMADLKLNQLHLHFSDDQAFRIESETSPEMVAERHLTKREVRELVRLARSRHVTVVPEIDSPGHLGAVLAAHPELKLRNAAGQEVPGAIDIGNPESGRLIDRLVREYAPLFPGAYWHLGGDEYRPLTASDPEANHPRLHRIARERFGAGAGVADLATAWLNDRAATVRALGYTPQVWNDGMHAGGVVKPSAGREVAYWTGKEIGARQPEEYLREGWSLVNFNDEYLYYVLGEPHDFIYPTGERIYREWSPAVLRGSRAVPAELAGPDRIRGARLAVWCDRAGAQTVEEVAAGIRLPLRALAQRVWDPRPPEAPWPDFAELARKVE</sequence>
<protein>
    <submittedName>
        <fullName evidence="8">Family 20 glycosylhydrolase</fullName>
    </submittedName>
</protein>
<dbReference type="InterPro" id="IPR029018">
    <property type="entry name" value="Hex-like_dom2"/>
</dbReference>
<keyword evidence="3" id="KW-0326">Glycosidase</keyword>
<evidence type="ECO:0000256" key="2">
    <source>
        <dbReference type="ARBA" id="ARBA00022801"/>
    </source>
</evidence>
<dbReference type="InterPro" id="IPR015882">
    <property type="entry name" value="HEX_bac_N"/>
</dbReference>
<evidence type="ECO:0000256" key="3">
    <source>
        <dbReference type="ARBA" id="ARBA00023295"/>
    </source>
</evidence>
<feature type="compositionally biased region" description="Pro residues" evidence="5">
    <location>
        <begin position="28"/>
        <end position="45"/>
    </location>
</feature>
<accession>A0A7W3ZLA1</accession>
<dbReference type="Gene3D" id="3.30.379.10">
    <property type="entry name" value="Chitobiase/beta-hexosaminidase domain 2-like"/>
    <property type="match status" value="1"/>
</dbReference>
<dbReference type="AlphaFoldDB" id="A0A7W3ZLA1"/>